<feature type="compositionally biased region" description="Polar residues" evidence="3">
    <location>
        <begin position="356"/>
        <end position="365"/>
    </location>
</feature>
<keyword evidence="5" id="KW-1185">Reference proteome</keyword>
<accession>A0AAE0F332</accession>
<dbReference type="InterPro" id="IPR015915">
    <property type="entry name" value="Kelch-typ_b-propeller"/>
</dbReference>
<dbReference type="AlphaFoldDB" id="A0AAE0F332"/>
<gene>
    <name evidence="4" type="ORF">CYMTET_40982</name>
</gene>
<dbReference type="EMBL" id="LGRX02027252">
    <property type="protein sequence ID" value="KAK3249592.1"/>
    <property type="molecule type" value="Genomic_DNA"/>
</dbReference>
<dbReference type="InterPro" id="IPR006652">
    <property type="entry name" value="Kelch_1"/>
</dbReference>
<keyword evidence="1" id="KW-0880">Kelch repeat</keyword>
<dbReference type="Gene3D" id="2.120.10.80">
    <property type="entry name" value="Kelch-type beta propeller"/>
    <property type="match status" value="2"/>
</dbReference>
<keyword evidence="2" id="KW-0677">Repeat</keyword>
<proteinExistence type="predicted"/>
<dbReference type="PANTHER" id="PTHR24412">
    <property type="entry name" value="KELCH PROTEIN"/>
    <property type="match status" value="1"/>
</dbReference>
<dbReference type="SUPFAM" id="SSF50965">
    <property type="entry name" value="Galactose oxidase, central domain"/>
    <property type="match status" value="1"/>
</dbReference>
<evidence type="ECO:0000256" key="1">
    <source>
        <dbReference type="ARBA" id="ARBA00022441"/>
    </source>
</evidence>
<protein>
    <submittedName>
        <fullName evidence="4">Uncharacterized protein</fullName>
    </submittedName>
</protein>
<reference evidence="4 5" key="1">
    <citation type="journal article" date="2015" name="Genome Biol. Evol.">
        <title>Comparative Genomics of a Bacterivorous Green Alga Reveals Evolutionary Causalities and Consequences of Phago-Mixotrophic Mode of Nutrition.</title>
        <authorList>
            <person name="Burns J.A."/>
            <person name="Paasch A."/>
            <person name="Narechania A."/>
            <person name="Kim E."/>
        </authorList>
    </citation>
    <scope>NUCLEOTIDE SEQUENCE [LARGE SCALE GENOMIC DNA]</scope>
    <source>
        <strain evidence="4 5">PLY_AMNH</strain>
    </source>
</reference>
<sequence length="810" mass="87834">MSSYPNSLRHILLPIVVCMMVLYEFNSGYFLLNSSPPPAIKAIRSMTNGKVASFSSEELQEPSYPNTPERPHRELPQNVWPSSRREVQMPRPIQRSEPQVPDFWLEAALETDRVDVLVYASSDTEREEAILSWSVAINHLSTLRHLSTRSNDIWTPATTRSDSAGQVTVSVEGLADPAHHLRATGRRLHLATLVFEDVGSSSDEQLQRLSGAVHTVAHPPASPSADSKKPVPLQRLAPMRFINHEVRVKKLWEQPHGLPGIISPPMPSASLLTVGTHDPDATASVAGTAEAGGQRRSSSSSSPHGAKPVSTARSHQHHAASSRPRQRAAAELGERPPRTRTPPASLHQARRGPAAPNTTTPQGTWRSHAGQVALEQHHAGELSLARVGVASVSAAGLMFFAGGEGPLGKLVSTVDIYNPKEQRWSVAKLSAARKHVAAVGTEGGRALFGGGKGLRGASAVVDVYDHQSRQWTHTRLSEPRQWLAGAAMGEVVYFAGGTLPTSARWTDRVDCYDAERNEWLKPLRLSVPRTKMGVVAVSHYVLFAGARVTVRSSQLHGGFGRGGKYRATVDILDTRTQRMASAMLSEARQYPAAAATGTKAFIAGGFWCDVGDCNGGFDRSNAVDIFDAATASWDTMKLTQARSNLAGIGLGGPAVLFAGGTARSRPSEFFQNPKCFQNCLAKDPARHGRAAENSDKNKILYPTVKRLLKYSNRPVGVRSYSVDVYIEACDKWVVAELSVSRACMEGTAMLEEGGTYLVAVGGGELRTKWNLPFNMGGHDYYSSRVDMLRVDTKMCTVTNLNTGREYGVKP</sequence>
<dbReference type="SMART" id="SM00612">
    <property type="entry name" value="Kelch"/>
    <property type="match status" value="2"/>
</dbReference>
<dbReference type="PANTHER" id="PTHR24412:SF441">
    <property type="entry name" value="KELCH-LIKE PROTEIN 28"/>
    <property type="match status" value="1"/>
</dbReference>
<comment type="caution">
    <text evidence="4">The sequence shown here is derived from an EMBL/GenBank/DDBJ whole genome shotgun (WGS) entry which is preliminary data.</text>
</comment>
<dbReference type="InterPro" id="IPR011043">
    <property type="entry name" value="Gal_Oxase/kelch_b-propeller"/>
</dbReference>
<evidence type="ECO:0000256" key="2">
    <source>
        <dbReference type="ARBA" id="ARBA00022737"/>
    </source>
</evidence>
<name>A0AAE0F332_9CHLO</name>
<feature type="region of interest" description="Disordered" evidence="3">
    <location>
        <begin position="269"/>
        <end position="365"/>
    </location>
</feature>
<feature type="region of interest" description="Disordered" evidence="3">
    <location>
        <begin position="55"/>
        <end position="76"/>
    </location>
</feature>
<evidence type="ECO:0000313" key="5">
    <source>
        <dbReference type="Proteomes" id="UP001190700"/>
    </source>
</evidence>
<evidence type="ECO:0000256" key="3">
    <source>
        <dbReference type="SAM" id="MobiDB-lite"/>
    </source>
</evidence>
<feature type="compositionally biased region" description="Basic residues" evidence="3">
    <location>
        <begin position="314"/>
        <end position="326"/>
    </location>
</feature>
<evidence type="ECO:0000313" key="4">
    <source>
        <dbReference type="EMBL" id="KAK3249592.1"/>
    </source>
</evidence>
<organism evidence="4 5">
    <name type="scientific">Cymbomonas tetramitiformis</name>
    <dbReference type="NCBI Taxonomy" id="36881"/>
    <lineage>
        <taxon>Eukaryota</taxon>
        <taxon>Viridiplantae</taxon>
        <taxon>Chlorophyta</taxon>
        <taxon>Pyramimonadophyceae</taxon>
        <taxon>Pyramimonadales</taxon>
        <taxon>Pyramimonadaceae</taxon>
        <taxon>Cymbomonas</taxon>
    </lineage>
</organism>
<dbReference type="Proteomes" id="UP001190700">
    <property type="component" value="Unassembled WGS sequence"/>
</dbReference>